<dbReference type="InterPro" id="IPR005467">
    <property type="entry name" value="His_kinase_dom"/>
</dbReference>
<evidence type="ECO:0000256" key="5">
    <source>
        <dbReference type="ARBA" id="ARBA00022679"/>
    </source>
</evidence>
<evidence type="ECO:0000256" key="2">
    <source>
        <dbReference type="ARBA" id="ARBA00004370"/>
    </source>
</evidence>
<dbReference type="InterPro" id="IPR003661">
    <property type="entry name" value="HisK_dim/P_dom"/>
</dbReference>
<evidence type="ECO:0000259" key="12">
    <source>
        <dbReference type="PROSITE" id="PS50109"/>
    </source>
</evidence>
<feature type="transmembrane region" description="Helical" evidence="11">
    <location>
        <begin position="154"/>
        <end position="174"/>
    </location>
</feature>
<dbReference type="GO" id="GO:0000155">
    <property type="term" value="F:phosphorelay sensor kinase activity"/>
    <property type="evidence" value="ECO:0007669"/>
    <property type="project" value="InterPro"/>
</dbReference>
<dbReference type="Gene3D" id="3.30.565.10">
    <property type="entry name" value="Histidine kinase-like ATPase, C-terminal domain"/>
    <property type="match status" value="1"/>
</dbReference>
<accession>A0A9X1X3N1</accession>
<evidence type="ECO:0000256" key="1">
    <source>
        <dbReference type="ARBA" id="ARBA00000085"/>
    </source>
</evidence>
<evidence type="ECO:0000259" key="13">
    <source>
        <dbReference type="PROSITE" id="PS50885"/>
    </source>
</evidence>
<dbReference type="SUPFAM" id="SSF47384">
    <property type="entry name" value="Homodimeric domain of signal transducing histidine kinase"/>
    <property type="match status" value="1"/>
</dbReference>
<dbReference type="InterPro" id="IPR036890">
    <property type="entry name" value="HATPase_C_sf"/>
</dbReference>
<dbReference type="InterPro" id="IPR036097">
    <property type="entry name" value="HisK_dim/P_sf"/>
</dbReference>
<dbReference type="Gene3D" id="6.10.340.10">
    <property type="match status" value="1"/>
</dbReference>
<evidence type="ECO:0000256" key="4">
    <source>
        <dbReference type="ARBA" id="ARBA00022553"/>
    </source>
</evidence>
<comment type="caution">
    <text evidence="14">The sequence shown here is derived from an EMBL/GenBank/DDBJ whole genome shotgun (WGS) entry which is preliminary data.</text>
</comment>
<dbReference type="RefSeq" id="WP_245130177.1">
    <property type="nucleotide sequence ID" value="NZ_JALJEJ010000004.1"/>
</dbReference>
<dbReference type="Pfam" id="PF02518">
    <property type="entry name" value="HATPase_c"/>
    <property type="match status" value="1"/>
</dbReference>
<dbReference type="Pfam" id="PF00672">
    <property type="entry name" value="HAMP"/>
    <property type="match status" value="1"/>
</dbReference>
<gene>
    <name evidence="14" type="ORF">MUY27_11535</name>
</gene>
<keyword evidence="6 11" id="KW-0812">Transmembrane</keyword>
<protein>
    <recommendedName>
        <fullName evidence="3">histidine kinase</fullName>
        <ecNumber evidence="3">2.7.13.3</ecNumber>
    </recommendedName>
</protein>
<dbReference type="CDD" id="cd06225">
    <property type="entry name" value="HAMP"/>
    <property type="match status" value="1"/>
</dbReference>
<name>A0A9X1X3N1_9SPHI</name>
<evidence type="ECO:0000256" key="3">
    <source>
        <dbReference type="ARBA" id="ARBA00012438"/>
    </source>
</evidence>
<keyword evidence="10 11" id="KW-0472">Membrane</keyword>
<dbReference type="InterPro" id="IPR004358">
    <property type="entry name" value="Sig_transdc_His_kin-like_C"/>
</dbReference>
<dbReference type="EMBL" id="JALJEJ010000004">
    <property type="protein sequence ID" value="MCJ8210341.1"/>
    <property type="molecule type" value="Genomic_DNA"/>
</dbReference>
<dbReference type="InterPro" id="IPR003594">
    <property type="entry name" value="HATPase_dom"/>
</dbReference>
<feature type="domain" description="HAMP" evidence="13">
    <location>
        <begin position="175"/>
        <end position="228"/>
    </location>
</feature>
<dbReference type="PANTHER" id="PTHR45436:SF5">
    <property type="entry name" value="SENSOR HISTIDINE KINASE TRCS"/>
    <property type="match status" value="1"/>
</dbReference>
<dbReference type="CDD" id="cd00082">
    <property type="entry name" value="HisKA"/>
    <property type="match status" value="1"/>
</dbReference>
<comment type="subcellular location">
    <subcellularLocation>
        <location evidence="2">Membrane</location>
    </subcellularLocation>
</comment>
<comment type="catalytic activity">
    <reaction evidence="1">
        <text>ATP + protein L-histidine = ADP + protein N-phospho-L-histidine.</text>
        <dbReference type="EC" id="2.7.13.3"/>
    </reaction>
</comment>
<dbReference type="PROSITE" id="PS50885">
    <property type="entry name" value="HAMP"/>
    <property type="match status" value="1"/>
</dbReference>
<keyword evidence="9" id="KW-0902">Two-component regulatory system</keyword>
<dbReference type="SUPFAM" id="SSF55874">
    <property type="entry name" value="ATPase domain of HSP90 chaperone/DNA topoisomerase II/histidine kinase"/>
    <property type="match status" value="1"/>
</dbReference>
<dbReference type="InterPro" id="IPR050428">
    <property type="entry name" value="TCS_sensor_his_kinase"/>
</dbReference>
<feature type="domain" description="Histidine kinase" evidence="12">
    <location>
        <begin position="236"/>
        <end position="452"/>
    </location>
</feature>
<proteinExistence type="predicted"/>
<dbReference type="AlphaFoldDB" id="A0A9X1X3N1"/>
<evidence type="ECO:0000256" key="10">
    <source>
        <dbReference type="ARBA" id="ARBA00023136"/>
    </source>
</evidence>
<organism evidence="14 15">
    <name type="scientific">Mucilaginibacter straminoryzae</name>
    <dbReference type="NCBI Taxonomy" id="2932774"/>
    <lineage>
        <taxon>Bacteria</taxon>
        <taxon>Pseudomonadati</taxon>
        <taxon>Bacteroidota</taxon>
        <taxon>Sphingobacteriia</taxon>
        <taxon>Sphingobacteriales</taxon>
        <taxon>Sphingobacteriaceae</taxon>
        <taxon>Mucilaginibacter</taxon>
    </lineage>
</organism>
<evidence type="ECO:0000256" key="8">
    <source>
        <dbReference type="ARBA" id="ARBA00022989"/>
    </source>
</evidence>
<dbReference type="EC" id="2.7.13.3" evidence="3"/>
<dbReference type="PRINTS" id="PR00344">
    <property type="entry name" value="BCTRLSENSOR"/>
</dbReference>
<dbReference type="SMART" id="SM00304">
    <property type="entry name" value="HAMP"/>
    <property type="match status" value="1"/>
</dbReference>
<dbReference type="Proteomes" id="UP001139450">
    <property type="component" value="Unassembled WGS sequence"/>
</dbReference>
<keyword evidence="8 11" id="KW-1133">Transmembrane helix</keyword>
<dbReference type="SMART" id="SM00388">
    <property type="entry name" value="HisKA"/>
    <property type="match status" value="1"/>
</dbReference>
<dbReference type="SUPFAM" id="SSF158472">
    <property type="entry name" value="HAMP domain-like"/>
    <property type="match status" value="1"/>
</dbReference>
<dbReference type="Gene3D" id="1.10.287.130">
    <property type="match status" value="1"/>
</dbReference>
<dbReference type="PANTHER" id="PTHR45436">
    <property type="entry name" value="SENSOR HISTIDINE KINASE YKOH"/>
    <property type="match status" value="1"/>
</dbReference>
<reference evidence="14" key="1">
    <citation type="submission" date="2022-04" db="EMBL/GenBank/DDBJ databases">
        <title>Mucilaginibacter sp. RS28 isolated from freshwater.</title>
        <authorList>
            <person name="Ko S.-R."/>
        </authorList>
    </citation>
    <scope>NUCLEOTIDE SEQUENCE</scope>
    <source>
        <strain evidence="14">RS28</strain>
    </source>
</reference>
<keyword evidence="15" id="KW-1185">Reference proteome</keyword>
<dbReference type="GO" id="GO:0005886">
    <property type="term" value="C:plasma membrane"/>
    <property type="evidence" value="ECO:0007669"/>
    <property type="project" value="TreeGrafter"/>
</dbReference>
<evidence type="ECO:0000313" key="14">
    <source>
        <dbReference type="EMBL" id="MCJ8210341.1"/>
    </source>
</evidence>
<dbReference type="PROSITE" id="PS50109">
    <property type="entry name" value="HIS_KIN"/>
    <property type="match status" value="1"/>
</dbReference>
<evidence type="ECO:0000256" key="6">
    <source>
        <dbReference type="ARBA" id="ARBA00022692"/>
    </source>
</evidence>
<keyword evidence="4" id="KW-0597">Phosphoprotein</keyword>
<sequence>MKIKDRLALHFSIISAVTLLLILGVIYFLFYGYLKSDFFEHLHDRANVVAQLYLEADEIAPDSLNQVKDRYLVKLPDEQIGIYDLHNRSFLNSDARLWSAAVINKVRKKGYLELANGDRQTLGLYYKDNQGNFVILVSAVAKHNLKRLADLRRAMVILFLVIASGFFLIGRLFAERALAPLHKLMRQLQLIRVNNLHLRVDEGNGKDEVASLARYFNELLSHLQNAFELQQTFVVNASHELRTPVTSMIGEAELGLSKPRTPEYYRQILEEVLKDSLRLNETISSLVELAQTDMEYTRASLAPVAVDDLIWELQDYWNVNSGGKFMVNIEQLPDEKEKLQIKANKSLLLIALNNIILNAYKFSDGKPVKCTLYGDGTTIRIGIQDEGIGIPAAELDKVFLPFYRSSNARSLPGSGIGLYMTKKIIQLYKGEVSLERGPGQGTLVTVVFTPVFF</sequence>
<evidence type="ECO:0000256" key="7">
    <source>
        <dbReference type="ARBA" id="ARBA00022777"/>
    </source>
</evidence>
<dbReference type="SMART" id="SM00387">
    <property type="entry name" value="HATPase_c"/>
    <property type="match status" value="1"/>
</dbReference>
<evidence type="ECO:0000256" key="11">
    <source>
        <dbReference type="SAM" id="Phobius"/>
    </source>
</evidence>
<keyword evidence="7 14" id="KW-0418">Kinase</keyword>
<dbReference type="InterPro" id="IPR003660">
    <property type="entry name" value="HAMP_dom"/>
</dbReference>
<dbReference type="CDD" id="cd00075">
    <property type="entry name" value="HATPase"/>
    <property type="match status" value="1"/>
</dbReference>
<keyword evidence="5" id="KW-0808">Transferase</keyword>
<feature type="transmembrane region" description="Helical" evidence="11">
    <location>
        <begin position="7"/>
        <end position="30"/>
    </location>
</feature>
<evidence type="ECO:0000256" key="9">
    <source>
        <dbReference type="ARBA" id="ARBA00023012"/>
    </source>
</evidence>
<evidence type="ECO:0000313" key="15">
    <source>
        <dbReference type="Proteomes" id="UP001139450"/>
    </source>
</evidence>
<dbReference type="Pfam" id="PF00512">
    <property type="entry name" value="HisKA"/>
    <property type="match status" value="1"/>
</dbReference>